<keyword evidence="3" id="KW-0804">Transcription</keyword>
<dbReference type="InterPro" id="IPR003195">
    <property type="entry name" value="TFIID_TAF13"/>
</dbReference>
<comment type="subcellular location">
    <subcellularLocation>
        <location evidence="1">Nucleus</location>
    </subcellularLocation>
</comment>
<proteinExistence type="inferred from homology"/>
<dbReference type="SUPFAM" id="SSF47113">
    <property type="entry name" value="Histone-fold"/>
    <property type="match status" value="1"/>
</dbReference>
<comment type="caution">
    <text evidence="8">The sequence shown here is derived from an EMBL/GenBank/DDBJ whole genome shotgun (WGS) entry which is preliminary data.</text>
</comment>
<evidence type="ECO:0000256" key="2">
    <source>
        <dbReference type="ARBA" id="ARBA00023015"/>
    </source>
</evidence>
<keyword evidence="9" id="KW-1185">Reference proteome</keyword>
<dbReference type="PANTHER" id="PTHR11380">
    <property type="entry name" value="TRANSCRIPTION INITIATION FACTOR TFIID/SUPT3-RELATED"/>
    <property type="match status" value="1"/>
</dbReference>
<evidence type="ECO:0000256" key="6">
    <source>
        <dbReference type="ARBA" id="ARBA00040136"/>
    </source>
</evidence>
<evidence type="ECO:0000256" key="5">
    <source>
        <dbReference type="ARBA" id="ARBA00038392"/>
    </source>
</evidence>
<evidence type="ECO:0000256" key="3">
    <source>
        <dbReference type="ARBA" id="ARBA00023163"/>
    </source>
</evidence>
<name>A0ABR4PBK1_9HELO</name>
<feature type="region of interest" description="Disordered" evidence="7">
    <location>
        <begin position="121"/>
        <end position="145"/>
    </location>
</feature>
<sequence length="145" mass="16571">MEPRARIGKNRGQQNFTDQERKFFQLLLFAHGDVKDSVDLTKRVFDEILTDFITELCFEAHRSASLAGRQKIKLDDIKFACRKNPVYLGRIEEIIGKKVEIDKARKTLDVTDDKITKSNLKAMEEPLGEADDDEDVRTVGAKSAR</sequence>
<dbReference type="Proteomes" id="UP001629113">
    <property type="component" value="Unassembled WGS sequence"/>
</dbReference>
<dbReference type="EMBL" id="JBFCZG010000006">
    <property type="protein sequence ID" value="KAL3420659.1"/>
    <property type="molecule type" value="Genomic_DNA"/>
</dbReference>
<keyword evidence="2" id="KW-0805">Transcription regulation</keyword>
<protein>
    <recommendedName>
        <fullName evidence="6">Transcription initiation factor TFIID subunit 13</fullName>
    </recommendedName>
</protein>
<dbReference type="PANTHER" id="PTHR11380:SF5">
    <property type="entry name" value="TRANSCRIPTION INITIATION FACTOR TFIID SUBUNIT 13"/>
    <property type="match status" value="1"/>
</dbReference>
<dbReference type="InterPro" id="IPR009072">
    <property type="entry name" value="Histone-fold"/>
</dbReference>
<feature type="compositionally biased region" description="Acidic residues" evidence="7">
    <location>
        <begin position="126"/>
        <end position="135"/>
    </location>
</feature>
<evidence type="ECO:0000256" key="4">
    <source>
        <dbReference type="ARBA" id="ARBA00023242"/>
    </source>
</evidence>
<keyword evidence="4" id="KW-0539">Nucleus</keyword>
<evidence type="ECO:0000256" key="1">
    <source>
        <dbReference type="ARBA" id="ARBA00004123"/>
    </source>
</evidence>
<dbReference type="Pfam" id="PF02269">
    <property type="entry name" value="TFIID-18kDa"/>
    <property type="match status" value="1"/>
</dbReference>
<dbReference type="Gene3D" id="1.10.20.10">
    <property type="entry name" value="Histone, subunit A"/>
    <property type="match status" value="1"/>
</dbReference>
<reference evidence="8 9" key="1">
    <citation type="submission" date="2024-06" db="EMBL/GenBank/DDBJ databases">
        <title>Complete genome of Phlyctema vagabunda strain 19-DSS-EL-015.</title>
        <authorList>
            <person name="Fiorenzani C."/>
        </authorList>
    </citation>
    <scope>NUCLEOTIDE SEQUENCE [LARGE SCALE GENOMIC DNA]</scope>
    <source>
        <strain evidence="8 9">19-DSS-EL-015</strain>
    </source>
</reference>
<accession>A0ABR4PBK1</accession>
<evidence type="ECO:0000256" key="7">
    <source>
        <dbReference type="SAM" id="MobiDB-lite"/>
    </source>
</evidence>
<comment type="similarity">
    <text evidence="5">Belongs to the TAF13 family.</text>
</comment>
<gene>
    <name evidence="8" type="ORF">PVAG01_07104</name>
</gene>
<evidence type="ECO:0000313" key="9">
    <source>
        <dbReference type="Proteomes" id="UP001629113"/>
    </source>
</evidence>
<organism evidence="8 9">
    <name type="scientific">Phlyctema vagabunda</name>
    <dbReference type="NCBI Taxonomy" id="108571"/>
    <lineage>
        <taxon>Eukaryota</taxon>
        <taxon>Fungi</taxon>
        <taxon>Dikarya</taxon>
        <taxon>Ascomycota</taxon>
        <taxon>Pezizomycotina</taxon>
        <taxon>Leotiomycetes</taxon>
        <taxon>Helotiales</taxon>
        <taxon>Dermateaceae</taxon>
        <taxon>Phlyctema</taxon>
    </lineage>
</organism>
<evidence type="ECO:0000313" key="8">
    <source>
        <dbReference type="EMBL" id="KAL3420659.1"/>
    </source>
</evidence>